<dbReference type="EMBL" id="WNWQ01000074">
    <property type="protein sequence ID" value="KAE9980538.1"/>
    <property type="molecule type" value="Genomic_DNA"/>
</dbReference>
<organism evidence="2 5">
    <name type="scientific">Venturia inaequalis</name>
    <name type="common">Apple scab fungus</name>
    <dbReference type="NCBI Taxonomy" id="5025"/>
    <lineage>
        <taxon>Eukaryota</taxon>
        <taxon>Fungi</taxon>
        <taxon>Dikarya</taxon>
        <taxon>Ascomycota</taxon>
        <taxon>Pezizomycotina</taxon>
        <taxon>Dothideomycetes</taxon>
        <taxon>Pleosporomycetidae</taxon>
        <taxon>Venturiales</taxon>
        <taxon>Venturiaceae</taxon>
        <taxon>Venturia</taxon>
    </lineage>
</organism>
<evidence type="ECO:0000313" key="3">
    <source>
        <dbReference type="EMBL" id="KAE9980538.1"/>
    </source>
</evidence>
<proteinExistence type="predicted"/>
<accession>A0A8H3USY9</accession>
<protein>
    <submittedName>
        <fullName evidence="2">Uncharacterized protein</fullName>
    </submittedName>
</protein>
<evidence type="ECO:0000313" key="5">
    <source>
        <dbReference type="Proteomes" id="UP000447873"/>
    </source>
</evidence>
<dbReference type="Proteomes" id="UP000433883">
    <property type="component" value="Unassembled WGS sequence"/>
</dbReference>
<reference evidence="2 5" key="1">
    <citation type="submission" date="2018-12" db="EMBL/GenBank/DDBJ databases">
        <title>Venturia inaequalis Genome Resource.</title>
        <authorList>
            <person name="Lichtner F.J."/>
        </authorList>
    </citation>
    <scope>NUCLEOTIDE SEQUENCE [LARGE SCALE GENOMIC DNA]</scope>
    <source>
        <strain evidence="2 5">120213</strain>
        <strain evidence="3">Bline_iso_100314</strain>
        <strain evidence="4 6">DMI_063113</strain>
    </source>
</reference>
<dbReference type="EMBL" id="WNWR01000188">
    <property type="protein sequence ID" value="KAE9989404.1"/>
    <property type="molecule type" value="Genomic_DNA"/>
</dbReference>
<feature type="compositionally biased region" description="Basic residues" evidence="1">
    <location>
        <begin position="45"/>
        <end position="54"/>
    </location>
</feature>
<evidence type="ECO:0000256" key="1">
    <source>
        <dbReference type="SAM" id="MobiDB-lite"/>
    </source>
</evidence>
<feature type="region of interest" description="Disordered" evidence="1">
    <location>
        <begin position="1"/>
        <end position="81"/>
    </location>
</feature>
<feature type="compositionally biased region" description="Polar residues" evidence="1">
    <location>
        <begin position="207"/>
        <end position="221"/>
    </location>
</feature>
<comment type="caution">
    <text evidence="2">The sequence shown here is derived from an EMBL/GenBank/DDBJ whole genome shotgun (WGS) entry which is preliminary data.</text>
</comment>
<dbReference type="Proteomes" id="UP000447873">
    <property type="component" value="Unassembled WGS sequence"/>
</dbReference>
<feature type="compositionally biased region" description="Polar residues" evidence="1">
    <location>
        <begin position="56"/>
        <end position="71"/>
    </location>
</feature>
<sequence>MDPNDPDADSLLQQMRKLSCSTTTNATSTSTTSQSETTSPLSPRAFRRPQRPRASHTGTRPKSIISISPYQRPSRKPSLNKDELDMDIVSPTTTNFLESLIQDINNTPISPSFAEFDFPAPELPRQKQSLISYPSKRRSGPPMPLLDVDVREEEVVTLEQERAAIRRYRRERFSLPEHEWWKLESKHRVAMAAMRRMDRSPGMDLHQNGSPGQDSPRSCYSRQHGGVVPGLKPEVVDALAFTHTPNPEAVKAIGENGLDLGNSSQVPPSLVRPPDCNPEAWEHWQHLDGLMDLQHHAYIGARISAYSFENGDIFDLRQARVQERLRRVEESWQHGKAAMNIETQFWNAVFERENQVDAFTQRDRYLLQANAVEFAAKMFIQSRSEREIHDQIFNRYLLTAFDCSEEDQEASSVDIPGLAIALLNFDSVLKDGEVSMSQDQDILFEATKRLGQLRFD</sequence>
<gene>
    <name evidence="3" type="ORF">BLS_008608</name>
    <name evidence="4" type="ORF">EG327_002711</name>
    <name evidence="2" type="ORF">EG328_003536</name>
</gene>
<evidence type="ECO:0000313" key="6">
    <source>
        <dbReference type="Proteomes" id="UP000490939"/>
    </source>
</evidence>
<name>A0A8H3USY9_VENIN</name>
<feature type="compositionally biased region" description="Low complexity" evidence="1">
    <location>
        <begin position="19"/>
        <end position="44"/>
    </location>
</feature>
<dbReference type="AlphaFoldDB" id="A0A8H3USY9"/>
<dbReference type="EMBL" id="WNWS01000206">
    <property type="protein sequence ID" value="KAE9974932.1"/>
    <property type="molecule type" value="Genomic_DNA"/>
</dbReference>
<evidence type="ECO:0000313" key="2">
    <source>
        <dbReference type="EMBL" id="KAE9974932.1"/>
    </source>
</evidence>
<keyword evidence="6" id="KW-1185">Reference proteome</keyword>
<dbReference type="Proteomes" id="UP000490939">
    <property type="component" value="Unassembled WGS sequence"/>
</dbReference>
<feature type="region of interest" description="Disordered" evidence="1">
    <location>
        <begin position="200"/>
        <end position="225"/>
    </location>
</feature>
<evidence type="ECO:0000313" key="4">
    <source>
        <dbReference type="EMBL" id="KAE9989404.1"/>
    </source>
</evidence>